<keyword evidence="3" id="KW-1185">Reference proteome</keyword>
<dbReference type="OrthoDB" id="2384641at2759"/>
<reference evidence="2 3" key="1">
    <citation type="submission" date="2016-07" db="EMBL/GenBank/DDBJ databases">
        <title>Pervasive Adenine N6-methylation of Active Genes in Fungi.</title>
        <authorList>
            <consortium name="DOE Joint Genome Institute"/>
            <person name="Mondo S.J."/>
            <person name="Dannebaum R.O."/>
            <person name="Kuo R.C."/>
            <person name="Labutti K."/>
            <person name="Haridas S."/>
            <person name="Kuo A."/>
            <person name="Salamov A."/>
            <person name="Ahrendt S.R."/>
            <person name="Lipzen A."/>
            <person name="Sullivan W."/>
            <person name="Andreopoulos W.B."/>
            <person name="Clum A."/>
            <person name="Lindquist E."/>
            <person name="Daum C."/>
            <person name="Ramamoorthy G.K."/>
            <person name="Gryganskyi A."/>
            <person name="Culley D."/>
            <person name="Magnuson J.K."/>
            <person name="James T.Y."/>
            <person name="O'Malley M.A."/>
            <person name="Stajich J.E."/>
            <person name="Spatafora J.W."/>
            <person name="Visel A."/>
            <person name="Grigoriev I.V."/>
        </authorList>
    </citation>
    <scope>NUCLEOTIDE SEQUENCE [LARGE SCALE GENOMIC DNA]</scope>
    <source>
        <strain evidence="2 3">NRRL 1336</strain>
    </source>
</reference>
<feature type="region of interest" description="Disordered" evidence="1">
    <location>
        <begin position="92"/>
        <end position="207"/>
    </location>
</feature>
<evidence type="ECO:0008006" key="4">
    <source>
        <dbReference type="Google" id="ProtNLM"/>
    </source>
</evidence>
<comment type="caution">
    <text evidence="2">The sequence shown here is derived from an EMBL/GenBank/DDBJ whole genome shotgun (WGS) entry which is preliminary data.</text>
</comment>
<accession>A0A1X2HH53</accession>
<proteinExistence type="predicted"/>
<sequence>MATDATATKEDSTEPVRTLAFEYALSPNYQCNICGKSILRRTLCWTVPAEFKRKPLEAFRGYSKLKDTDKKKMQRLYEAGPGSSWPALMAADEEERLAAEEAEAEAAEAQQEEGNFTKKAVQNQPKPTKRKAMDDDEEQDMTKALTGAQLPTQANNTTTNPAGINKMKANTTNKKAKKNTPKKENESATAKKEKATKKKEAPKPAVKLDDVHDFLLLLHNI</sequence>
<evidence type="ECO:0000256" key="1">
    <source>
        <dbReference type="SAM" id="MobiDB-lite"/>
    </source>
</evidence>
<feature type="compositionally biased region" description="Basic and acidic residues" evidence="1">
    <location>
        <begin position="181"/>
        <end position="207"/>
    </location>
</feature>
<organism evidence="2 3">
    <name type="scientific">Absidia repens</name>
    <dbReference type="NCBI Taxonomy" id="90262"/>
    <lineage>
        <taxon>Eukaryota</taxon>
        <taxon>Fungi</taxon>
        <taxon>Fungi incertae sedis</taxon>
        <taxon>Mucoromycota</taxon>
        <taxon>Mucoromycotina</taxon>
        <taxon>Mucoromycetes</taxon>
        <taxon>Mucorales</taxon>
        <taxon>Cunninghamellaceae</taxon>
        <taxon>Absidia</taxon>
    </lineage>
</organism>
<dbReference type="Proteomes" id="UP000193560">
    <property type="component" value="Unassembled WGS sequence"/>
</dbReference>
<dbReference type="AlphaFoldDB" id="A0A1X2HH53"/>
<feature type="compositionally biased region" description="Acidic residues" evidence="1">
    <location>
        <begin position="92"/>
        <end position="106"/>
    </location>
</feature>
<name>A0A1X2HH53_9FUNG</name>
<evidence type="ECO:0000313" key="3">
    <source>
        <dbReference type="Proteomes" id="UP000193560"/>
    </source>
</evidence>
<gene>
    <name evidence="2" type="ORF">BCR42DRAFT_430339</name>
</gene>
<evidence type="ECO:0000313" key="2">
    <source>
        <dbReference type="EMBL" id="ORY98345.1"/>
    </source>
</evidence>
<dbReference type="EMBL" id="MCGE01000064">
    <property type="protein sequence ID" value="ORY98345.1"/>
    <property type="molecule type" value="Genomic_DNA"/>
</dbReference>
<protein>
    <recommendedName>
        <fullName evidence="4">PARP-type domain-containing protein</fullName>
    </recommendedName>
</protein>
<feature type="compositionally biased region" description="Low complexity" evidence="1">
    <location>
        <begin position="155"/>
        <end position="173"/>
    </location>
</feature>